<dbReference type="AlphaFoldDB" id="A0A0C2MQD9"/>
<evidence type="ECO:0000313" key="3">
    <source>
        <dbReference type="Proteomes" id="UP000031668"/>
    </source>
</evidence>
<feature type="chain" id="PRO_5002152272" evidence="1">
    <location>
        <begin position="20"/>
        <end position="293"/>
    </location>
</feature>
<sequence>MASIKLILLSVISLLIVLGSPEGTSSGVSETVEFTADVAYKIITCLSAKNIGVCQTKPDMVQVKSCTESSVESGKNIPENVLDQIFNKLFTERVQTPAFQEELIIQMTHHLTEGLTLQNLDTYFCKQTVLATLSQSKLADTEYFEIFCSFKEIINVGLKYLQFVQSSYDDLKHFVEKHPQTDSELHDIKVNALKTKKKMLTVVLQSYNSFKFVFKPTLSHFITMLFFERAYEHDKLHEGIWDEIEKVLNQIQVFKNDPDANKKDIDSYSVFYNHQNLGPYFLYSCVFEFNGKN</sequence>
<feature type="signal peptide" evidence="1">
    <location>
        <begin position="1"/>
        <end position="19"/>
    </location>
</feature>
<dbReference type="Proteomes" id="UP000031668">
    <property type="component" value="Unassembled WGS sequence"/>
</dbReference>
<evidence type="ECO:0000313" key="2">
    <source>
        <dbReference type="EMBL" id="KII63871.1"/>
    </source>
</evidence>
<protein>
    <submittedName>
        <fullName evidence="2">Uncharacterized protein</fullName>
    </submittedName>
</protein>
<keyword evidence="1" id="KW-0732">Signal</keyword>
<reference evidence="2 3" key="1">
    <citation type="journal article" date="2014" name="Genome Biol. Evol.">
        <title>The genome of the myxosporean Thelohanellus kitauei shows adaptations to nutrient acquisition within its fish host.</title>
        <authorList>
            <person name="Yang Y."/>
            <person name="Xiong J."/>
            <person name="Zhou Z."/>
            <person name="Huo F."/>
            <person name="Miao W."/>
            <person name="Ran C."/>
            <person name="Liu Y."/>
            <person name="Zhang J."/>
            <person name="Feng J."/>
            <person name="Wang M."/>
            <person name="Wang M."/>
            <person name="Wang L."/>
            <person name="Yao B."/>
        </authorList>
    </citation>
    <scope>NUCLEOTIDE SEQUENCE [LARGE SCALE GENOMIC DNA]</scope>
    <source>
        <strain evidence="2">Wuqing</strain>
    </source>
</reference>
<proteinExistence type="predicted"/>
<name>A0A0C2MQD9_THEKT</name>
<organism evidence="2 3">
    <name type="scientific">Thelohanellus kitauei</name>
    <name type="common">Myxosporean</name>
    <dbReference type="NCBI Taxonomy" id="669202"/>
    <lineage>
        <taxon>Eukaryota</taxon>
        <taxon>Metazoa</taxon>
        <taxon>Cnidaria</taxon>
        <taxon>Myxozoa</taxon>
        <taxon>Myxosporea</taxon>
        <taxon>Bivalvulida</taxon>
        <taxon>Platysporina</taxon>
        <taxon>Myxobolidae</taxon>
        <taxon>Thelohanellus</taxon>
    </lineage>
</organism>
<dbReference type="EMBL" id="JWZT01004536">
    <property type="protein sequence ID" value="KII63871.1"/>
    <property type="molecule type" value="Genomic_DNA"/>
</dbReference>
<evidence type="ECO:0000256" key="1">
    <source>
        <dbReference type="SAM" id="SignalP"/>
    </source>
</evidence>
<gene>
    <name evidence="2" type="ORF">RF11_05088</name>
</gene>
<accession>A0A0C2MQD9</accession>
<keyword evidence="3" id="KW-1185">Reference proteome</keyword>
<comment type="caution">
    <text evidence="2">The sequence shown here is derived from an EMBL/GenBank/DDBJ whole genome shotgun (WGS) entry which is preliminary data.</text>
</comment>